<dbReference type="PANTHER" id="PTHR43283:SF7">
    <property type="entry name" value="BETA-LACTAMASE-RELATED DOMAIN-CONTAINING PROTEIN"/>
    <property type="match status" value="1"/>
</dbReference>
<sequence length="451" mass="50392">MKKWFVRLSVSISLLIAILLAVAYWGLGYSPVYLVNAPSVATGIGAKLACSAKYVSGFDEKKIAADIKVYSPILSLLNYEYNQDNRLVVAALGPFARSASYHEGVGCYLDYNKHDPRKSIAFDPIIAPQAAWPKGNVVFTIDPDIQSKLDRLLEKDNQAEHDTRALLVVKDGKVIAESYAAGIDENTPLLGWSMTKSINALLIGQLEMNGMLNVEDNQLFPSWTDERKDIQLKHLLTMTDGLAYEEEYDPGQIATKMLFQSEDTAGFLEQVKTRHKPGTHYQYSSGSANLLSALVHEKLPGNNAQDFNTLVDQFFRPLRMSSVTFETDAQGLVMGSSYLFASARDWAKVGLLMLNKGKLNGQRLVTEQWVAQSLLPNSSANKASYGYQWWLNKGDATKRWPSLAENVYAAMGNREQRVMVIPDENLVIVRLGWSKSDYTDDENFSEIVSWF</sequence>
<accession>A0ABV7WUE2</accession>
<dbReference type="EC" id="3.-.-.-" evidence="2"/>
<comment type="caution">
    <text evidence="2">The sequence shown here is derived from an EMBL/GenBank/DDBJ whole genome shotgun (WGS) entry which is preliminary data.</text>
</comment>
<proteinExistence type="predicted"/>
<evidence type="ECO:0000313" key="2">
    <source>
        <dbReference type="EMBL" id="MFC3702692.1"/>
    </source>
</evidence>
<dbReference type="EMBL" id="JBHRYN010000015">
    <property type="protein sequence ID" value="MFC3702692.1"/>
    <property type="molecule type" value="Genomic_DNA"/>
</dbReference>
<dbReference type="SUPFAM" id="SSF56601">
    <property type="entry name" value="beta-lactamase/transpeptidase-like"/>
    <property type="match status" value="1"/>
</dbReference>
<dbReference type="RefSeq" id="WP_290280519.1">
    <property type="nucleotide sequence ID" value="NZ_JAUFQI010000001.1"/>
</dbReference>
<keyword evidence="2" id="KW-0378">Hydrolase</keyword>
<dbReference type="Proteomes" id="UP001595710">
    <property type="component" value="Unassembled WGS sequence"/>
</dbReference>
<protein>
    <submittedName>
        <fullName evidence="2">Serine hydrolase domain-containing protein</fullName>
        <ecNumber evidence="2">3.-.-.-</ecNumber>
    </submittedName>
</protein>
<dbReference type="GO" id="GO:0016787">
    <property type="term" value="F:hydrolase activity"/>
    <property type="evidence" value="ECO:0007669"/>
    <property type="project" value="UniProtKB-KW"/>
</dbReference>
<name>A0ABV7WUE2_9GAMM</name>
<dbReference type="InterPro" id="IPR001466">
    <property type="entry name" value="Beta-lactam-related"/>
</dbReference>
<dbReference type="Pfam" id="PF00144">
    <property type="entry name" value="Beta-lactamase"/>
    <property type="match status" value="1"/>
</dbReference>
<evidence type="ECO:0000259" key="1">
    <source>
        <dbReference type="Pfam" id="PF00144"/>
    </source>
</evidence>
<evidence type="ECO:0000313" key="3">
    <source>
        <dbReference type="Proteomes" id="UP001595710"/>
    </source>
</evidence>
<reference evidence="3" key="1">
    <citation type="journal article" date="2019" name="Int. J. Syst. Evol. Microbiol.">
        <title>The Global Catalogue of Microorganisms (GCM) 10K type strain sequencing project: providing services to taxonomists for standard genome sequencing and annotation.</title>
        <authorList>
            <consortium name="The Broad Institute Genomics Platform"/>
            <consortium name="The Broad Institute Genome Sequencing Center for Infectious Disease"/>
            <person name="Wu L."/>
            <person name="Ma J."/>
        </authorList>
    </citation>
    <scope>NUCLEOTIDE SEQUENCE [LARGE SCALE GENOMIC DNA]</scope>
    <source>
        <strain evidence="3">CECT 8288</strain>
    </source>
</reference>
<organism evidence="2 3">
    <name type="scientific">Reinekea marina</name>
    <dbReference type="NCBI Taxonomy" id="1310421"/>
    <lineage>
        <taxon>Bacteria</taxon>
        <taxon>Pseudomonadati</taxon>
        <taxon>Pseudomonadota</taxon>
        <taxon>Gammaproteobacteria</taxon>
        <taxon>Oceanospirillales</taxon>
        <taxon>Saccharospirillaceae</taxon>
        <taxon>Reinekea</taxon>
    </lineage>
</organism>
<dbReference type="Gene3D" id="3.40.710.10">
    <property type="entry name" value="DD-peptidase/beta-lactamase superfamily"/>
    <property type="match status" value="1"/>
</dbReference>
<dbReference type="InterPro" id="IPR050789">
    <property type="entry name" value="Diverse_Enzym_Activities"/>
</dbReference>
<feature type="domain" description="Beta-lactamase-related" evidence="1">
    <location>
        <begin position="163"/>
        <end position="431"/>
    </location>
</feature>
<keyword evidence="3" id="KW-1185">Reference proteome</keyword>
<dbReference type="PANTHER" id="PTHR43283">
    <property type="entry name" value="BETA-LACTAMASE-RELATED"/>
    <property type="match status" value="1"/>
</dbReference>
<gene>
    <name evidence="2" type="ORF">ACFOND_13690</name>
</gene>
<dbReference type="InterPro" id="IPR012338">
    <property type="entry name" value="Beta-lactam/transpept-like"/>
</dbReference>